<feature type="domain" description="Xylose isomerase-like TIM barrel" evidence="1">
    <location>
        <begin position="108"/>
        <end position="240"/>
    </location>
</feature>
<dbReference type="RefSeq" id="WP_012060803.1">
    <property type="nucleotide sequence ID" value="NZ_CP053893.1"/>
</dbReference>
<evidence type="ECO:0000313" key="2">
    <source>
        <dbReference type="EMBL" id="MBF7808596.1"/>
    </source>
</evidence>
<dbReference type="AlphaFoldDB" id="A0AAE2RQV3"/>
<dbReference type="InterPro" id="IPR036237">
    <property type="entry name" value="Xyl_isomerase-like_sf"/>
</dbReference>
<organism evidence="2 3">
    <name type="scientific">Clostridium beijerinckii</name>
    <name type="common">Clostridium MP</name>
    <dbReference type="NCBI Taxonomy" id="1520"/>
    <lineage>
        <taxon>Bacteria</taxon>
        <taxon>Bacillati</taxon>
        <taxon>Bacillota</taxon>
        <taxon>Clostridia</taxon>
        <taxon>Eubacteriales</taxon>
        <taxon>Clostridiaceae</taxon>
        <taxon>Clostridium</taxon>
    </lineage>
</organism>
<reference evidence="2" key="1">
    <citation type="submission" date="2020-11" db="EMBL/GenBank/DDBJ databases">
        <authorList>
            <person name="Thieme N."/>
            <person name="Liebl W."/>
            <person name="Zverlov V."/>
        </authorList>
    </citation>
    <scope>NUCLEOTIDE SEQUENCE</scope>
    <source>
        <strain evidence="2">NT08</strain>
    </source>
</reference>
<dbReference type="Gene3D" id="3.20.20.150">
    <property type="entry name" value="Divalent-metal-dependent TIM barrel enzymes"/>
    <property type="match status" value="1"/>
</dbReference>
<dbReference type="SUPFAM" id="SSF51658">
    <property type="entry name" value="Xylose isomerase-like"/>
    <property type="match status" value="1"/>
</dbReference>
<dbReference type="Proteomes" id="UP000631418">
    <property type="component" value="Unassembled WGS sequence"/>
</dbReference>
<evidence type="ECO:0000313" key="3">
    <source>
        <dbReference type="Proteomes" id="UP000631418"/>
    </source>
</evidence>
<dbReference type="GO" id="GO:0016853">
    <property type="term" value="F:isomerase activity"/>
    <property type="evidence" value="ECO:0007669"/>
    <property type="project" value="UniProtKB-KW"/>
</dbReference>
<comment type="caution">
    <text evidence="2">The sequence shown here is derived from an EMBL/GenBank/DDBJ whole genome shotgun (WGS) entry which is preliminary data.</text>
</comment>
<evidence type="ECO:0000259" key="1">
    <source>
        <dbReference type="Pfam" id="PF01261"/>
    </source>
</evidence>
<accession>A0AAE2RQV3</accession>
<sequence length="257" mass="29563">MNQLGINLLVFKDELVKGIKQQQILEQIEALDVYIAEIRRECLKNLAEEILIINKLAKEFGIELYYSVPEKVACEKKLNPDINVYFEEAKLMGATHIKFNIGDLADLSLDEIKKLRDIINKFEVKVTIENDQTPENGNLKCVINAIDIINKNSLPIGYTFDLGNWYWQNEDPENAFDILRSAITVFHLKNVEFLNNNPTTTLLSKGQINWKAMLKKLSNNVPLIIEYPIRNEDIRGELEEVRKVLLYIGNGKGEKNE</sequence>
<proteinExistence type="predicted"/>
<dbReference type="InterPro" id="IPR013022">
    <property type="entry name" value="Xyl_isomerase-like_TIM-brl"/>
</dbReference>
<name>A0AAE2RQV3_CLOBE</name>
<protein>
    <submittedName>
        <fullName evidence="2">Sugar phosphate isomerase/epimerase</fullName>
    </submittedName>
</protein>
<keyword evidence="2" id="KW-0413">Isomerase</keyword>
<dbReference type="Pfam" id="PF01261">
    <property type="entry name" value="AP_endonuc_2"/>
    <property type="match status" value="1"/>
</dbReference>
<dbReference type="EMBL" id="JADOEF010000001">
    <property type="protein sequence ID" value="MBF7808596.1"/>
    <property type="molecule type" value="Genomic_DNA"/>
</dbReference>
<gene>
    <name evidence="2" type="ORF">IS491_08005</name>
</gene>